<proteinExistence type="predicted"/>
<feature type="compositionally biased region" description="Low complexity" evidence="1">
    <location>
        <begin position="379"/>
        <end position="415"/>
    </location>
</feature>
<keyword evidence="2" id="KW-1133">Transmembrane helix</keyword>
<organism evidence="4 5">
    <name type="scientific">Patella caerulea</name>
    <name type="common">Rayed Mediterranean limpet</name>
    <dbReference type="NCBI Taxonomy" id="87958"/>
    <lineage>
        <taxon>Eukaryota</taxon>
        <taxon>Metazoa</taxon>
        <taxon>Spiralia</taxon>
        <taxon>Lophotrochozoa</taxon>
        <taxon>Mollusca</taxon>
        <taxon>Gastropoda</taxon>
        <taxon>Patellogastropoda</taxon>
        <taxon>Patelloidea</taxon>
        <taxon>Patellidae</taxon>
        <taxon>Patella</taxon>
    </lineage>
</organism>
<protein>
    <submittedName>
        <fullName evidence="4">Uncharacterized protein</fullName>
    </submittedName>
</protein>
<gene>
    <name evidence="4" type="ORF">SNE40_012175</name>
</gene>
<feature type="compositionally biased region" description="Low complexity" evidence="1">
    <location>
        <begin position="331"/>
        <end position="344"/>
    </location>
</feature>
<dbReference type="AlphaFoldDB" id="A0AAN8JR03"/>
<evidence type="ECO:0000256" key="1">
    <source>
        <dbReference type="SAM" id="MobiDB-lite"/>
    </source>
</evidence>
<feature type="chain" id="PRO_5042895706" evidence="3">
    <location>
        <begin position="22"/>
        <end position="567"/>
    </location>
</feature>
<feature type="region of interest" description="Disordered" evidence="1">
    <location>
        <begin position="264"/>
        <end position="285"/>
    </location>
</feature>
<feature type="compositionally biased region" description="Polar residues" evidence="1">
    <location>
        <begin position="452"/>
        <end position="509"/>
    </location>
</feature>
<feature type="compositionally biased region" description="Polar residues" evidence="1">
    <location>
        <begin position="266"/>
        <end position="275"/>
    </location>
</feature>
<feature type="region of interest" description="Disordered" evidence="1">
    <location>
        <begin position="304"/>
        <end position="517"/>
    </location>
</feature>
<keyword evidence="2" id="KW-0472">Membrane</keyword>
<name>A0AAN8JR03_PATCE</name>
<evidence type="ECO:0000313" key="5">
    <source>
        <dbReference type="Proteomes" id="UP001347796"/>
    </source>
</evidence>
<feature type="compositionally biased region" description="Polar residues" evidence="1">
    <location>
        <begin position="304"/>
        <end position="316"/>
    </location>
</feature>
<keyword evidence="3" id="KW-0732">Signal</keyword>
<dbReference type="Proteomes" id="UP001347796">
    <property type="component" value="Unassembled WGS sequence"/>
</dbReference>
<evidence type="ECO:0000313" key="4">
    <source>
        <dbReference type="EMBL" id="KAK6179928.1"/>
    </source>
</evidence>
<accession>A0AAN8JR03</accession>
<keyword evidence="2" id="KW-0812">Transmembrane</keyword>
<keyword evidence="5" id="KW-1185">Reference proteome</keyword>
<comment type="caution">
    <text evidence="4">The sequence shown here is derived from an EMBL/GenBank/DDBJ whole genome shotgun (WGS) entry which is preliminary data.</text>
</comment>
<dbReference type="EMBL" id="JAZGQO010000008">
    <property type="protein sequence ID" value="KAK6179928.1"/>
    <property type="molecule type" value="Genomic_DNA"/>
</dbReference>
<feature type="transmembrane region" description="Helical" evidence="2">
    <location>
        <begin position="523"/>
        <end position="547"/>
    </location>
</feature>
<feature type="compositionally biased region" description="Pro residues" evidence="1">
    <location>
        <begin position="430"/>
        <end position="443"/>
    </location>
</feature>
<sequence length="567" mass="61541">MVTKLAELSIWWILTIAVIQAKPIGECKTYFSIIGLEGSAINGTDICSRKEIPFVYFVLKCKDNDSVKCAKNLQWSALSVCDKVNIHHEEIPITRKFDSVEKDSELSMELSLYIQFEDEVNEVDDFSIETLIDPSDDNTKTYVNTVGKQHNTKLEVEFHRVCNLPEDLKNPFQVISYLLSNHHILRRKREVGLEYPDPSSVPVGYVAKEDLPSVQDDEILDVAGKDLFNPNIQGREFTPAASTTTAEPHVKSFWDNVADKQKGASLDTTGVSPSPTAIAPSADPNVTEVVDDNLDQKITMETTMNDIPTPESSTYGAITKSPYTPPKGRRTTSAVSVASSTVTTPNKTPGKSSAIPINNAEYTPSASASMEADTTEEQTTPFVKSTTTKPTTTVSATTTTKSTTTTTKTPTRPSTTPKPPPTSFTQPSTTPKPSPTTPKPPPTTDKIKSTTQQSPKTHSLKPSTNSISVDSESNTTQTGRSTTSNLVTEPNLNTPLTSMESGTAASSSDLGMAPTSEENNDSFWPIVAALVIGIPSVIVFGIAITVIHKKRLGRPPRFMSSSMYPSL</sequence>
<feature type="signal peptide" evidence="3">
    <location>
        <begin position="1"/>
        <end position="21"/>
    </location>
</feature>
<evidence type="ECO:0000256" key="2">
    <source>
        <dbReference type="SAM" id="Phobius"/>
    </source>
</evidence>
<reference evidence="4 5" key="1">
    <citation type="submission" date="2024-01" db="EMBL/GenBank/DDBJ databases">
        <title>The genome of the rayed Mediterranean limpet Patella caerulea (Linnaeus, 1758).</title>
        <authorList>
            <person name="Anh-Thu Weber A."/>
            <person name="Halstead-Nussloch G."/>
        </authorList>
    </citation>
    <scope>NUCLEOTIDE SEQUENCE [LARGE SCALE GENOMIC DNA]</scope>
    <source>
        <strain evidence="4">AATW-2023a</strain>
        <tissue evidence="4">Whole specimen</tissue>
    </source>
</reference>
<evidence type="ECO:0000256" key="3">
    <source>
        <dbReference type="SAM" id="SignalP"/>
    </source>
</evidence>